<evidence type="ECO:0000256" key="2">
    <source>
        <dbReference type="ARBA" id="ARBA00022741"/>
    </source>
</evidence>
<dbReference type="PANTHER" id="PTHR32463">
    <property type="entry name" value="L-FUCOSE KINASE"/>
    <property type="match status" value="1"/>
</dbReference>
<dbReference type="InterPro" id="IPR052203">
    <property type="entry name" value="GHMP_Kinase-Related"/>
</dbReference>
<reference evidence="9" key="2">
    <citation type="submission" date="2021-03" db="EMBL/GenBank/DDBJ databases">
        <authorList>
            <person name="Jaffe A."/>
        </authorList>
    </citation>
    <scope>NUCLEOTIDE SEQUENCE</scope>
    <source>
        <strain evidence="9">RIFCSPHIGHO2_01_FULL_GW2011_AR10_43_9</strain>
    </source>
</reference>
<comment type="caution">
    <text evidence="8">The sequence shown here is derived from an EMBL/GenBank/DDBJ whole genome shotgun (WGS) entry which is preliminary data.</text>
</comment>
<evidence type="ECO:0000256" key="1">
    <source>
        <dbReference type="ARBA" id="ARBA00022679"/>
    </source>
</evidence>
<dbReference type="Pfam" id="PF08544">
    <property type="entry name" value="GHMP_kinases_C"/>
    <property type="match status" value="1"/>
</dbReference>
<gene>
    <name evidence="8" type="ORF">HA237_00155</name>
    <name evidence="9" type="ORF">J4224_02660</name>
</gene>
<dbReference type="PANTHER" id="PTHR32463:SF0">
    <property type="entry name" value="L-FUCOSE KINASE"/>
    <property type="match status" value="1"/>
</dbReference>
<evidence type="ECO:0000313" key="8">
    <source>
        <dbReference type="EMBL" id="HIH07761.1"/>
    </source>
</evidence>
<dbReference type="SUPFAM" id="SSF55060">
    <property type="entry name" value="GHMP Kinase, C-terminal domain"/>
    <property type="match status" value="1"/>
</dbReference>
<dbReference type="InterPro" id="IPR014606">
    <property type="entry name" value="Heptose_7-P_kinase"/>
</dbReference>
<dbReference type="InterPro" id="IPR036554">
    <property type="entry name" value="GHMP_kinase_C_sf"/>
</dbReference>
<evidence type="ECO:0000256" key="5">
    <source>
        <dbReference type="ARBA" id="ARBA00038121"/>
    </source>
</evidence>
<dbReference type="PIRSF" id="PIRSF036406">
    <property type="entry name" value="Hept_kin"/>
    <property type="match status" value="1"/>
</dbReference>
<dbReference type="InterPro" id="IPR013750">
    <property type="entry name" value="GHMP_kinase_C_dom"/>
</dbReference>
<proteinExistence type="inferred from homology"/>
<dbReference type="InterPro" id="IPR006204">
    <property type="entry name" value="GHMP_kinase_N_dom"/>
</dbReference>
<evidence type="ECO:0000313" key="9">
    <source>
        <dbReference type="EMBL" id="MBS3059305.1"/>
    </source>
</evidence>
<dbReference type="EMBL" id="DUFG01000001">
    <property type="protein sequence ID" value="HIH07761.1"/>
    <property type="molecule type" value="Genomic_DNA"/>
</dbReference>
<dbReference type="GO" id="GO:0042352">
    <property type="term" value="P:GDP-L-fucose salvage"/>
    <property type="evidence" value="ECO:0007669"/>
    <property type="project" value="TreeGrafter"/>
</dbReference>
<evidence type="ECO:0000256" key="3">
    <source>
        <dbReference type="ARBA" id="ARBA00022777"/>
    </source>
</evidence>
<keyword evidence="3 8" id="KW-0418">Kinase</keyword>
<reference evidence="8" key="1">
    <citation type="journal article" date="2020" name="bioRxiv">
        <title>A rank-normalized archaeal taxonomy based on genome phylogeny resolves widespread incomplete and uneven classifications.</title>
        <authorList>
            <person name="Rinke C."/>
            <person name="Chuvochina M."/>
            <person name="Mussig A.J."/>
            <person name="Chaumeil P.-A."/>
            <person name="Waite D.W."/>
            <person name="Whitman W.B."/>
            <person name="Parks D.H."/>
            <person name="Hugenholtz P."/>
        </authorList>
    </citation>
    <scope>NUCLEOTIDE SEQUENCE</scope>
    <source>
        <strain evidence="8">UBA10011</strain>
    </source>
</reference>
<dbReference type="Pfam" id="PF00288">
    <property type="entry name" value="GHMP_kinases_N"/>
    <property type="match status" value="1"/>
</dbReference>
<evidence type="ECO:0000259" key="6">
    <source>
        <dbReference type="Pfam" id="PF00288"/>
    </source>
</evidence>
<dbReference type="InterPro" id="IPR001174">
    <property type="entry name" value="HddA/FKP"/>
</dbReference>
<evidence type="ECO:0000256" key="4">
    <source>
        <dbReference type="ARBA" id="ARBA00022840"/>
    </source>
</evidence>
<protein>
    <submittedName>
        <fullName evidence="8">GHMP kinase</fullName>
    </submittedName>
</protein>
<dbReference type="GO" id="GO:0005524">
    <property type="term" value="F:ATP binding"/>
    <property type="evidence" value="ECO:0007669"/>
    <property type="project" value="UniProtKB-KW"/>
</dbReference>
<keyword evidence="1" id="KW-0808">Transferase</keyword>
<evidence type="ECO:0000313" key="10">
    <source>
        <dbReference type="Proteomes" id="UP000577419"/>
    </source>
</evidence>
<keyword evidence="4" id="KW-0067">ATP-binding</keyword>
<dbReference type="AlphaFoldDB" id="A0A7J4IQH7"/>
<keyword evidence="2" id="KW-0547">Nucleotide-binding</keyword>
<organism evidence="8 10">
    <name type="scientific">Candidatus Iainarchaeum sp</name>
    <dbReference type="NCBI Taxonomy" id="3101447"/>
    <lineage>
        <taxon>Archaea</taxon>
        <taxon>Candidatus Iainarchaeota</taxon>
        <taxon>Candidatus Iainarchaeia</taxon>
        <taxon>Candidatus Iainarchaeales</taxon>
        <taxon>Candidatus Iainarchaeaceae</taxon>
        <taxon>Candidatus Iainarchaeum</taxon>
    </lineage>
</organism>
<dbReference type="GO" id="GO:0050201">
    <property type="term" value="F:fucokinase activity"/>
    <property type="evidence" value="ECO:0007669"/>
    <property type="project" value="TreeGrafter"/>
</dbReference>
<dbReference type="PRINTS" id="PR00960">
    <property type="entry name" value="LMBPPROTEIN"/>
</dbReference>
<dbReference type="EMBL" id="JAGVWF010000036">
    <property type="protein sequence ID" value="MBS3059305.1"/>
    <property type="molecule type" value="Genomic_DNA"/>
</dbReference>
<evidence type="ECO:0000259" key="7">
    <source>
        <dbReference type="Pfam" id="PF08544"/>
    </source>
</evidence>
<dbReference type="InterPro" id="IPR020568">
    <property type="entry name" value="Ribosomal_Su5_D2-typ_SF"/>
</dbReference>
<accession>A0A7J4IQH7</accession>
<dbReference type="Proteomes" id="UP000577419">
    <property type="component" value="Unassembled WGS sequence"/>
</dbReference>
<reference evidence="9" key="3">
    <citation type="submission" date="2021-05" db="EMBL/GenBank/DDBJ databases">
        <title>Protein family content uncovers lineage relationships and bacterial pathway maintenance mechanisms in DPANN archaea.</title>
        <authorList>
            <person name="Castelle C.J."/>
            <person name="Meheust R."/>
            <person name="Jaffe A.L."/>
            <person name="Seitz K."/>
            <person name="Gong X."/>
            <person name="Baker B.J."/>
            <person name="Banfield J.F."/>
        </authorList>
    </citation>
    <scope>NUCLEOTIDE SEQUENCE</scope>
    <source>
        <strain evidence="9">RIFCSPHIGHO2_01_FULL_GW2011_AR10_43_9</strain>
    </source>
</reference>
<name>A0A7J4IQH7_9ARCH</name>
<dbReference type="Gene3D" id="3.30.230.120">
    <property type="match status" value="1"/>
</dbReference>
<dbReference type="Proteomes" id="UP000683213">
    <property type="component" value="Unassembled WGS sequence"/>
</dbReference>
<feature type="domain" description="GHMP kinase C-terminal" evidence="7">
    <location>
        <begin position="231"/>
        <end position="303"/>
    </location>
</feature>
<dbReference type="SUPFAM" id="SSF54211">
    <property type="entry name" value="Ribosomal protein S5 domain 2-like"/>
    <property type="match status" value="1"/>
</dbReference>
<feature type="domain" description="GHMP kinase N-terminal" evidence="6">
    <location>
        <begin position="77"/>
        <end position="155"/>
    </location>
</feature>
<comment type="similarity">
    <text evidence="5">Belongs to the GHMP kinase family.</text>
</comment>
<sequence length="328" mass="36194">MIISKTPFRISFVGGGTDIDVFYKRESGAVVSAAIDKFMYVTLNKSFEDKIRVAYSRTEIVDSLDELKHELVRESMRLCGVKNGVEITTIADVPSRGTGLGSSSSLTVGLLNALHFFRGNRKTAKELAEDACKIEIGVVREPIGKQDQFIAAFGGLRFIEFNSDESVKVTPIKLSGSTQRKLQENLLLFFTGQTRKASEILSEQKKNVELSREKFEALSRMKALAVEMRNSLQKNSVEKVGELLHENWKLKKTLASGISNEGIEKFYGTALNAGASGGKILGAGGGGFLLLFVPKENQEKVRGTLNLKELKFGFESEGSRIILDERKQ</sequence>